<evidence type="ECO:0000313" key="2">
    <source>
        <dbReference type="Proteomes" id="UP000030759"/>
    </source>
</evidence>
<dbReference type="Gene3D" id="2.130.10.10">
    <property type="entry name" value="YVTN repeat-like/Quinoprotein amine dehydrogenase"/>
    <property type="match status" value="1"/>
</dbReference>
<dbReference type="GO" id="GO:0051015">
    <property type="term" value="F:actin filament binding"/>
    <property type="evidence" value="ECO:0007669"/>
    <property type="project" value="TreeGrafter"/>
</dbReference>
<dbReference type="InterPro" id="IPR015505">
    <property type="entry name" value="Coronin"/>
</dbReference>
<sequence>MYLEFSYKALWNQDNLCVRITEEDLDGSSGVFFPFYDSDTSMLHIMGKGYGNIWHYEVNTDKPYLSYLTEYNPQEGIGVMPKRGLDISSCEIFYFYKLITTKSLTEPVSMILHQISESYEENTYLPTAAAQPSLAGHEWLKGMNRAHHDFKTRPLKPMAQLATNDSHTPCSLLQGKAPKWATEQRLEEKLWLTNDFDVFQCPPPKKENELLQMFYLQQEEIQRLRELLIQREVQTKQLKRKFKLNLQMGLGQF</sequence>
<dbReference type="PANTHER" id="PTHR10856:SF2">
    <property type="entry name" value="CORONIN-2A"/>
    <property type="match status" value="1"/>
</dbReference>
<reference evidence="2" key="1">
    <citation type="journal article" date="2013" name="Nat. Biotechnol.">
        <title>Chinese hamster genome sequenced from sorted chromosomes.</title>
        <authorList>
            <person name="Brinkrolf K."/>
            <person name="Rupp O."/>
            <person name="Laux H."/>
            <person name="Kollin F."/>
            <person name="Ernst W."/>
            <person name="Linke B."/>
            <person name="Kofler R."/>
            <person name="Romand S."/>
            <person name="Hesse F."/>
            <person name="Budach W.E."/>
            <person name="Galosy S."/>
            <person name="Muller D."/>
            <person name="Noll T."/>
            <person name="Wienberg J."/>
            <person name="Jostock T."/>
            <person name="Leonard M."/>
            <person name="Grillari J."/>
            <person name="Tauch A."/>
            <person name="Goesmann A."/>
            <person name="Helk B."/>
            <person name="Mott J.E."/>
            <person name="Puhler A."/>
            <person name="Borth N."/>
        </authorList>
    </citation>
    <scope>NUCLEOTIDE SEQUENCE [LARGE SCALE GENOMIC DNA]</scope>
    <source>
        <strain evidence="2">17A/GY</strain>
    </source>
</reference>
<dbReference type="InterPro" id="IPR015943">
    <property type="entry name" value="WD40/YVTN_repeat-like_dom_sf"/>
</dbReference>
<dbReference type="EMBL" id="KE663982">
    <property type="protein sequence ID" value="ERE90490.1"/>
    <property type="molecule type" value="Genomic_DNA"/>
</dbReference>
<dbReference type="Proteomes" id="UP000030759">
    <property type="component" value="Unassembled WGS sequence"/>
</dbReference>
<dbReference type="PANTHER" id="PTHR10856">
    <property type="entry name" value="CORONIN"/>
    <property type="match status" value="1"/>
</dbReference>
<evidence type="ECO:0000313" key="1">
    <source>
        <dbReference type="EMBL" id="ERE90490.1"/>
    </source>
</evidence>
<name>A0A061IPI7_CRIGR</name>
<dbReference type="AlphaFoldDB" id="A0A061IPI7"/>
<gene>
    <name evidence="1" type="ORF">H671_1g1621</name>
</gene>
<proteinExistence type="predicted"/>
<organism evidence="1 2">
    <name type="scientific">Cricetulus griseus</name>
    <name type="common">Chinese hamster</name>
    <name type="synonym">Cricetulus barabensis griseus</name>
    <dbReference type="NCBI Taxonomy" id="10029"/>
    <lineage>
        <taxon>Eukaryota</taxon>
        <taxon>Metazoa</taxon>
        <taxon>Chordata</taxon>
        <taxon>Craniata</taxon>
        <taxon>Vertebrata</taxon>
        <taxon>Euteleostomi</taxon>
        <taxon>Mammalia</taxon>
        <taxon>Eutheria</taxon>
        <taxon>Euarchontoglires</taxon>
        <taxon>Glires</taxon>
        <taxon>Rodentia</taxon>
        <taxon>Myomorpha</taxon>
        <taxon>Muroidea</taxon>
        <taxon>Cricetidae</taxon>
        <taxon>Cricetinae</taxon>
        <taxon>Cricetulus</taxon>
    </lineage>
</organism>
<accession>A0A061IPI7</accession>
<dbReference type="SMART" id="SM01167">
    <property type="entry name" value="DUF1900"/>
    <property type="match status" value="1"/>
</dbReference>
<protein>
    <submittedName>
        <fullName evidence="1">Coronin-2A</fullName>
    </submittedName>
</protein>